<sequence length="686" mass="77064">FFSSWREFHSQLEPFSEKTWQLFSLGTCKTVVACNHQIETRVGHKPSKSRPLPTEWIHYSKTLLCTHGMPNKSRDSDVRHYNVVRDIGCLARINATLVGTKNGDNRIHVNVIVGHNNARNAILHEHYVVRRRVVDPELLQEAENMMLAGAKSRGIRKYLKEQTGKKVTLKDVHDFKTRCKRKASRDKSLSSGNAATVLVNDSNVLQTLVFQTKAMKKNFAAFSEVLFVDSTFGTNANNHSLHGFSCQDLFGKGEYVQMAEPKNEMIENLNDACSNCKLNPASKNVRVVVTDKDETLIRLLKTHFQKARFLLCQFHVIQWSRCPMVPLKKSRNQSDHGIFGDESDYLASRRLLLRMYDNNEEHNLFSYFPYINSPQTCPNRLESRWRKLKDIIQPYGRMDDCIKTLFLLLQDCVAQYIASLGKINRRAVPAGEFDDAELQQLAGALSVYAYKLVVPEYKIGIGSIDYMVRPIGNGQFEIGHEVPGEKYVMQLLVLEDSVATVSTRVLSAQDGETQGKYESVIPFMTLPARWSLRASPTDITDGEITSTGFATQQASKPIADVVRIWDIAEFEHIENSLTDLMEMVLKGGCSDREQTRSPAPTNISDEKPPTVPTPPSRRRTLRLRKLSKDEESKGAAPAESKKAAPAESKKAAPAESKHSAPGDSPSCVSTFTLAAASQKPSRRKKS</sequence>
<dbReference type="Proteomes" id="UP001146120">
    <property type="component" value="Unassembled WGS sequence"/>
</dbReference>
<dbReference type="InterPro" id="IPR052579">
    <property type="entry name" value="Zinc_finger_SWIM"/>
</dbReference>
<proteinExistence type="predicted"/>
<name>A0AAV2Z0N6_9STRA</name>
<evidence type="ECO:0000256" key="1">
    <source>
        <dbReference type="SAM" id="MobiDB-lite"/>
    </source>
</evidence>
<feature type="compositionally biased region" description="Basic residues" evidence="1">
    <location>
        <begin position="616"/>
        <end position="625"/>
    </location>
</feature>
<dbReference type="EMBL" id="DAKRPA010000086">
    <property type="protein sequence ID" value="DAZ99279.1"/>
    <property type="molecule type" value="Genomic_DNA"/>
</dbReference>
<reference evidence="3" key="1">
    <citation type="submission" date="2022-11" db="EMBL/GenBank/DDBJ databases">
        <authorList>
            <person name="Morgan W.R."/>
            <person name="Tartar A."/>
        </authorList>
    </citation>
    <scope>NUCLEOTIDE SEQUENCE</scope>
    <source>
        <strain evidence="3">ARSEF 373</strain>
    </source>
</reference>
<protein>
    <recommendedName>
        <fullName evidence="2">ZSWIM1/3 RNaseH-like domain-containing protein</fullName>
    </recommendedName>
</protein>
<feature type="compositionally biased region" description="Basic and acidic residues" evidence="1">
    <location>
        <begin position="626"/>
        <end position="660"/>
    </location>
</feature>
<gene>
    <name evidence="3" type="ORF">N0F65_005447</name>
</gene>
<evidence type="ECO:0000313" key="4">
    <source>
        <dbReference type="Proteomes" id="UP001146120"/>
    </source>
</evidence>
<comment type="caution">
    <text evidence="3">The sequence shown here is derived from an EMBL/GenBank/DDBJ whole genome shotgun (WGS) entry which is preliminary data.</text>
</comment>
<accession>A0AAV2Z0N6</accession>
<dbReference type="PANTHER" id="PTHR31569">
    <property type="entry name" value="SWIM-TYPE DOMAIN-CONTAINING PROTEIN"/>
    <property type="match status" value="1"/>
</dbReference>
<feature type="domain" description="ZSWIM1/3 RNaseH-like" evidence="2">
    <location>
        <begin position="190"/>
        <end position="310"/>
    </location>
</feature>
<dbReference type="InterPro" id="IPR048324">
    <property type="entry name" value="ZSWIM1-3_RNaseH-like"/>
</dbReference>
<feature type="region of interest" description="Disordered" evidence="1">
    <location>
        <begin position="590"/>
        <end position="686"/>
    </location>
</feature>
<reference evidence="3" key="2">
    <citation type="journal article" date="2023" name="Microbiol Resour">
        <title>Decontamination and Annotation of the Draft Genome Sequence of the Oomycete Lagenidium giganteum ARSEF 373.</title>
        <authorList>
            <person name="Morgan W.R."/>
            <person name="Tartar A."/>
        </authorList>
    </citation>
    <scope>NUCLEOTIDE SEQUENCE</scope>
    <source>
        <strain evidence="3">ARSEF 373</strain>
    </source>
</reference>
<organism evidence="3 4">
    <name type="scientific">Lagenidium giganteum</name>
    <dbReference type="NCBI Taxonomy" id="4803"/>
    <lineage>
        <taxon>Eukaryota</taxon>
        <taxon>Sar</taxon>
        <taxon>Stramenopiles</taxon>
        <taxon>Oomycota</taxon>
        <taxon>Peronosporomycetes</taxon>
        <taxon>Pythiales</taxon>
        <taxon>Pythiaceae</taxon>
    </lineage>
</organism>
<dbReference type="PANTHER" id="PTHR31569:SF4">
    <property type="entry name" value="SWIM-TYPE DOMAIN-CONTAINING PROTEIN"/>
    <property type="match status" value="1"/>
</dbReference>
<evidence type="ECO:0000313" key="3">
    <source>
        <dbReference type="EMBL" id="DAZ99279.1"/>
    </source>
</evidence>
<keyword evidence="4" id="KW-1185">Reference proteome</keyword>
<feature type="non-terminal residue" evidence="3">
    <location>
        <position position="1"/>
    </location>
</feature>
<dbReference type="Pfam" id="PF21056">
    <property type="entry name" value="ZSWIM1-3_RNaseH-like"/>
    <property type="match status" value="1"/>
</dbReference>
<dbReference type="AlphaFoldDB" id="A0AAV2Z0N6"/>
<evidence type="ECO:0000259" key="2">
    <source>
        <dbReference type="Pfam" id="PF21056"/>
    </source>
</evidence>